<dbReference type="KEGG" id="nvi:100117209"/>
<dbReference type="InterPro" id="IPR002110">
    <property type="entry name" value="Ankyrin_rpt"/>
</dbReference>
<keyword evidence="5" id="KW-1185">Reference proteome</keyword>
<evidence type="ECO:0000256" key="2">
    <source>
        <dbReference type="ARBA" id="ARBA00023043"/>
    </source>
</evidence>
<name>A0A7M7QR58_NASVI</name>
<reference evidence="4" key="1">
    <citation type="submission" date="2021-01" db="UniProtKB">
        <authorList>
            <consortium name="EnsemblMetazoa"/>
        </authorList>
    </citation>
    <scope>IDENTIFICATION</scope>
</reference>
<evidence type="ECO:0000256" key="1">
    <source>
        <dbReference type="ARBA" id="ARBA00022737"/>
    </source>
</evidence>
<evidence type="ECO:0000313" key="4">
    <source>
        <dbReference type="EnsemblMetazoa" id="XP_032452808"/>
    </source>
</evidence>
<dbReference type="EnsemblMetazoa" id="XM_016988813">
    <property type="protein sequence ID" value="XP_016844302"/>
    <property type="gene ID" value="LOC100117209"/>
</dbReference>
<dbReference type="AlphaFoldDB" id="A0A7M7QR58"/>
<dbReference type="PANTHER" id="PTHR24198:SF165">
    <property type="entry name" value="ANKYRIN REPEAT-CONTAINING PROTEIN-RELATED"/>
    <property type="match status" value="1"/>
</dbReference>
<feature type="repeat" description="ANK" evidence="3">
    <location>
        <begin position="298"/>
        <end position="331"/>
    </location>
</feature>
<feature type="repeat" description="ANK" evidence="3">
    <location>
        <begin position="730"/>
        <end position="762"/>
    </location>
</feature>
<dbReference type="PROSITE" id="PS50297">
    <property type="entry name" value="ANK_REP_REGION"/>
    <property type="match status" value="9"/>
</dbReference>
<accession>A0A7M7QR58</accession>
<feature type="repeat" description="ANK" evidence="3">
    <location>
        <begin position="764"/>
        <end position="790"/>
    </location>
</feature>
<organism evidence="4 5">
    <name type="scientific">Nasonia vitripennis</name>
    <name type="common">Parasitic wasp</name>
    <dbReference type="NCBI Taxonomy" id="7425"/>
    <lineage>
        <taxon>Eukaryota</taxon>
        <taxon>Metazoa</taxon>
        <taxon>Ecdysozoa</taxon>
        <taxon>Arthropoda</taxon>
        <taxon>Hexapoda</taxon>
        <taxon>Insecta</taxon>
        <taxon>Pterygota</taxon>
        <taxon>Neoptera</taxon>
        <taxon>Endopterygota</taxon>
        <taxon>Hymenoptera</taxon>
        <taxon>Apocrita</taxon>
        <taxon>Proctotrupomorpha</taxon>
        <taxon>Chalcidoidea</taxon>
        <taxon>Pteromalidae</taxon>
        <taxon>Pteromalinae</taxon>
        <taxon>Nasonia</taxon>
    </lineage>
</organism>
<dbReference type="OrthoDB" id="194358at2759"/>
<feature type="repeat" description="ANK" evidence="3">
    <location>
        <begin position="545"/>
        <end position="567"/>
    </location>
</feature>
<evidence type="ECO:0000313" key="5">
    <source>
        <dbReference type="Proteomes" id="UP000002358"/>
    </source>
</evidence>
<dbReference type="RefSeq" id="XP_032452808.1">
    <property type="nucleotide sequence ID" value="XM_032596917.1"/>
</dbReference>
<feature type="repeat" description="ANK" evidence="3">
    <location>
        <begin position="619"/>
        <end position="651"/>
    </location>
</feature>
<keyword evidence="2 3" id="KW-0040">ANK repeat</keyword>
<protein>
    <submittedName>
        <fullName evidence="4">Uncharacterized protein</fullName>
    </submittedName>
</protein>
<dbReference type="GeneID" id="100117209"/>
<dbReference type="InterPro" id="IPR036770">
    <property type="entry name" value="Ankyrin_rpt-contain_sf"/>
</dbReference>
<sequence length="1205" mass="136904">MARSTFAREMMNTPKKQRHARVHEQLFEFYYLLKKMPRNPIISNWISSNQDCINKSIVTSAHEYCGYTLLHFAVLCNNKYAVDRLLLSGADYAIKNEKGQTPLHLGMAMIAMHKRLKMRDSEKINMTLILRHIFPAKNCINAYDNMGLSHLHIACYLGDYYLVEDFLIRGANLHMNDRFIKFDSPYWPGCTVIHVAFKYPKLHIIRLLGKYDVNIMASKDAFGLYPIHYAIQKCDGRMKDFLYSSPEIHFLDSLKNIGLLPIHDFCTVNRFFYYENEYNLQFRENADAAISSDSPIWAGYTPLHIAIDNECKRLINILIVELGANVKARDVNGISALRLAIRKQLIDYNITHAILTRYNINASKPINGDLEGLYLFSFACMKRTGSFRLILLENKSIINKVVPAENPFDLPGYSPLHCSVEAGIIENVELLMRNGADPCIEDANQMTPLHLAVLRKKISIAKIICSYHGNVTKNPINASGLSHMHIACMCDKTSLVKEFLDYGEMVNLSTKNGHVPLHFAVNHGSETTVKLLLEHNADFTAQDISGLTPLHLAMRGKKISIVDMILKFHSEKIVNPVSSTGLSHFHVACTKNKVNLVENFLKSGLVNHDAVRFDSDLFAGFTPLHFAVYYKCVDIVRLLLNKGASVAAQNAMKKLPLHYISDQNRQECRLILDLLWMAMKSNCTEPIGTTGLTLLHIACISNDRPAIEQILKQDLDSINQSTSSDCPRWPGYSPLHFSAKYGDAESIKLLLSHNRNLVHSTDIHGFTPLHIACSSSKLENVEQLLTDGSDPFKNALNNLTPLSLGAKNTGIVQSILSQPFIHNQAGMACFHLAIFKNNLNFVKRFLEAGANPNEPIRPVTRYIKFTGWKPLGFAVYRQDCQLAEMLLSYDAKVEEVFITQTVVEKNAKLVKLLLRYKNDVSTLSSCFRFLINKCYRVKPLLEAGAVVHNDEIRQCIVESSQCGGNEEFWRETIISLLEHDFELDGLNNDGKSLLHLAYYPENLHLLRALLRCGADVDTEDLSGRTVVSYHLEIRTSRMNLQELRSVIFGHLRLRRSVPGFELSQSNEELYKTILEEEQLTHDSAAVDTADELETMRQMRFGGYVSLYQMFRQPETVMAWCLENVELSRFLATKRLEESFPLCSCLIRMQYGKALRRKRLLEPATLALDQLLFDKLEEARGRDICLRVIVDHLDNQDLRNLAAMSR</sequence>
<dbReference type="EnsemblMetazoa" id="XM_032596917">
    <property type="protein sequence ID" value="XP_032452808"/>
    <property type="gene ID" value="LOC100117209"/>
</dbReference>
<feature type="repeat" description="ANK" evidence="3">
    <location>
        <begin position="146"/>
        <end position="178"/>
    </location>
</feature>
<feature type="repeat" description="ANK" evidence="3">
    <location>
        <begin position="65"/>
        <end position="97"/>
    </location>
</feature>
<dbReference type="SUPFAM" id="SSF48403">
    <property type="entry name" value="Ankyrin repeat"/>
    <property type="match status" value="3"/>
</dbReference>
<feature type="repeat" description="ANK" evidence="3">
    <location>
        <begin position="989"/>
        <end position="1021"/>
    </location>
</feature>
<dbReference type="Pfam" id="PF00023">
    <property type="entry name" value="Ank"/>
    <property type="match status" value="4"/>
</dbReference>
<keyword evidence="1" id="KW-0677">Repeat</keyword>
<dbReference type="SMART" id="SM00248">
    <property type="entry name" value="ANK"/>
    <property type="match status" value="18"/>
</dbReference>
<dbReference type="RefSeq" id="XP_016844302.3">
    <property type="nucleotide sequence ID" value="XM_016988813.3"/>
</dbReference>
<dbReference type="PANTHER" id="PTHR24198">
    <property type="entry name" value="ANKYRIN REPEAT AND PROTEIN KINASE DOMAIN-CONTAINING PROTEIN"/>
    <property type="match status" value="1"/>
</dbReference>
<dbReference type="Gene3D" id="1.25.40.20">
    <property type="entry name" value="Ankyrin repeat-containing domain"/>
    <property type="match status" value="6"/>
</dbReference>
<evidence type="ECO:0000256" key="3">
    <source>
        <dbReference type="PROSITE-ProRule" id="PRU00023"/>
    </source>
</evidence>
<dbReference type="PROSITE" id="PS50088">
    <property type="entry name" value="ANK_REPEAT"/>
    <property type="match status" value="10"/>
</dbReference>
<dbReference type="Proteomes" id="UP000002358">
    <property type="component" value="Chromosome 1"/>
</dbReference>
<dbReference type="Pfam" id="PF12796">
    <property type="entry name" value="Ank_2"/>
    <property type="match status" value="3"/>
</dbReference>
<dbReference type="SMR" id="A0A7M7QR58"/>
<feature type="repeat" description="ANK" evidence="3">
    <location>
        <begin position="512"/>
        <end position="544"/>
    </location>
</feature>
<feature type="repeat" description="ANK" evidence="3">
    <location>
        <begin position="411"/>
        <end position="443"/>
    </location>
</feature>
<dbReference type="InParanoid" id="A0A7M7QR58"/>
<proteinExistence type="predicted"/>